<dbReference type="Gene3D" id="1.10.260.40">
    <property type="entry name" value="lambda repressor-like DNA-binding domains"/>
    <property type="match status" value="1"/>
</dbReference>
<sequence length="81" mass="8945">MVYPLAEKYLRISGKTVEELAEEVGTSRSTMYYKLNGGSDMSVEMAIKVKAALGAEESIEKLFARSDEPEKQEGEAHDAET</sequence>
<gene>
    <name evidence="4" type="ORF">CGS50_004355</name>
    <name evidence="3" type="ORF">GKD85_12850</name>
</gene>
<dbReference type="PROSITE" id="PS50943">
    <property type="entry name" value="HTH_CROC1"/>
    <property type="match status" value="1"/>
</dbReference>
<evidence type="ECO:0000313" key="6">
    <source>
        <dbReference type="Proteomes" id="UP000477010"/>
    </source>
</evidence>
<evidence type="ECO:0000259" key="2">
    <source>
        <dbReference type="PROSITE" id="PS50943"/>
    </source>
</evidence>
<dbReference type="Proteomes" id="UP000221015">
    <property type="component" value="Unassembled WGS sequence"/>
</dbReference>
<organism evidence="4 5">
    <name type="scientific">Faecalibacterium prausnitzii</name>
    <dbReference type="NCBI Taxonomy" id="853"/>
    <lineage>
        <taxon>Bacteria</taxon>
        <taxon>Bacillati</taxon>
        <taxon>Bacillota</taxon>
        <taxon>Clostridia</taxon>
        <taxon>Eubacteriales</taxon>
        <taxon>Oscillospiraceae</taxon>
        <taxon>Faecalibacterium</taxon>
    </lineage>
</organism>
<dbReference type="GO" id="GO:0003677">
    <property type="term" value="F:DNA binding"/>
    <property type="evidence" value="ECO:0007669"/>
    <property type="project" value="InterPro"/>
</dbReference>
<dbReference type="Proteomes" id="UP000477010">
    <property type="component" value="Unassembled WGS sequence"/>
</dbReference>
<evidence type="ECO:0000256" key="1">
    <source>
        <dbReference type="SAM" id="MobiDB-lite"/>
    </source>
</evidence>
<evidence type="ECO:0000313" key="5">
    <source>
        <dbReference type="Proteomes" id="UP000221015"/>
    </source>
</evidence>
<reference evidence="4" key="2">
    <citation type="submission" date="2017-07" db="EMBL/GenBank/DDBJ databases">
        <authorList>
            <person name="Sun Z.S."/>
            <person name="Albrecht U."/>
            <person name="Echele G."/>
            <person name="Lee C.C."/>
        </authorList>
    </citation>
    <scope>NUCLEOTIDE SEQUENCE</scope>
    <source>
        <strain evidence="4">CNCM I 4542</strain>
    </source>
</reference>
<dbReference type="InterPro" id="IPR001387">
    <property type="entry name" value="Cro/C1-type_HTH"/>
</dbReference>
<protein>
    <recommendedName>
        <fullName evidence="2">HTH cro/C1-type domain-containing protein</fullName>
    </recommendedName>
</protein>
<dbReference type="EMBL" id="NMTS02000001">
    <property type="protein sequence ID" value="PLK30849.1"/>
    <property type="molecule type" value="Genomic_DNA"/>
</dbReference>
<name>A0A2J4JSL4_9FIRM</name>
<evidence type="ECO:0000313" key="3">
    <source>
        <dbReference type="EMBL" id="MSC81672.1"/>
    </source>
</evidence>
<accession>A0A2J4JSL4</accession>
<reference evidence="4 5" key="1">
    <citation type="journal article" date="2017" name="Front. Microbiol.">
        <title>New Insights into the Diversity of the Genus Faecalibacterium.</title>
        <authorList>
            <person name="Benevides L."/>
            <person name="Burman S."/>
            <person name="Martin R."/>
            <person name="Robert V."/>
            <person name="Thomas M."/>
            <person name="Miquel S."/>
            <person name="Chain F."/>
            <person name="Sokol H."/>
            <person name="Bermudez-Humaran L.G."/>
            <person name="Morrison M."/>
            <person name="Langella P."/>
            <person name="Azevedo V.A."/>
            <person name="Chatel J.M."/>
            <person name="Soares S."/>
        </authorList>
    </citation>
    <scope>NUCLEOTIDE SEQUENCE [LARGE SCALE GENOMIC DNA]</scope>
    <source>
        <strain evidence="4 5">CNCM I 4542</strain>
    </source>
</reference>
<dbReference type="CDD" id="cd00093">
    <property type="entry name" value="HTH_XRE"/>
    <property type="match status" value="1"/>
</dbReference>
<evidence type="ECO:0000313" key="4">
    <source>
        <dbReference type="EMBL" id="PLK30849.1"/>
    </source>
</evidence>
<dbReference type="EMBL" id="WKQE01000022">
    <property type="protein sequence ID" value="MSC81672.1"/>
    <property type="molecule type" value="Genomic_DNA"/>
</dbReference>
<dbReference type="RefSeq" id="WP_097782203.1">
    <property type="nucleotide sequence ID" value="NZ_JAEKBW010000001.1"/>
</dbReference>
<dbReference type="InterPro" id="IPR010982">
    <property type="entry name" value="Lambda_DNA-bd_dom_sf"/>
</dbReference>
<dbReference type="AlphaFoldDB" id="A0A2J4JSL4"/>
<feature type="region of interest" description="Disordered" evidence="1">
    <location>
        <begin position="62"/>
        <end position="81"/>
    </location>
</feature>
<feature type="domain" description="HTH cro/C1-type" evidence="2">
    <location>
        <begin position="14"/>
        <end position="62"/>
    </location>
</feature>
<proteinExistence type="predicted"/>
<dbReference type="SUPFAM" id="SSF47413">
    <property type="entry name" value="lambda repressor-like DNA-binding domains"/>
    <property type="match status" value="1"/>
</dbReference>
<comment type="caution">
    <text evidence="4">The sequence shown here is derived from an EMBL/GenBank/DDBJ whole genome shotgun (WGS) entry which is preliminary data.</text>
</comment>
<reference evidence="3 6" key="3">
    <citation type="journal article" date="2019" name="Nat. Med.">
        <title>A library of human gut bacterial isolates paired with longitudinal multiomics data enables mechanistic microbiome research.</title>
        <authorList>
            <person name="Poyet M."/>
            <person name="Groussin M."/>
            <person name="Gibbons S.M."/>
            <person name="Avila-Pacheco J."/>
            <person name="Jiang X."/>
            <person name="Kearney S.M."/>
            <person name="Perrotta A.R."/>
            <person name="Berdy B."/>
            <person name="Zhao S."/>
            <person name="Lieberman T.D."/>
            <person name="Swanson P.K."/>
            <person name="Smith M."/>
            <person name="Roesemann S."/>
            <person name="Alexander J.E."/>
            <person name="Rich S.A."/>
            <person name="Livny J."/>
            <person name="Vlamakis H."/>
            <person name="Clish C."/>
            <person name="Bullock K."/>
            <person name="Deik A."/>
            <person name="Scott J."/>
            <person name="Pierce K.A."/>
            <person name="Xavier R.J."/>
            <person name="Alm E.J."/>
        </authorList>
    </citation>
    <scope>NUCLEOTIDE SEQUENCE [LARGE SCALE GENOMIC DNA]</scope>
    <source>
        <strain evidence="3 6">BIOML-B9</strain>
    </source>
</reference>